<evidence type="ECO:0000313" key="1">
    <source>
        <dbReference type="EMBL" id="CAJ0598994.1"/>
    </source>
</evidence>
<sequence>MAYRTVFPPSTSRDVIRNRAVPLKSRTSAAAHPYHTRGVTVEYRVDRPRNVSCTGFEAAHAYVSEVAQKYKARMRQKAECSKQLEIGSESSTLLLMKQRLSRLIGECDIGRTTCCVPMCGRVFDSIPVLAFHMSYSHHDLAAKSAYDTLCFVCGVQMNNVKGKIIHLVSKHKTLCAAHNEQCLHQRTAVISPLAPAAMRIAQCSGEEEEVDEPITYENVPFEDLSGTTYIETDLDYEDAQYDS</sequence>
<dbReference type="EMBL" id="CATQJL010000223">
    <property type="protein sequence ID" value="CAJ0598994.1"/>
    <property type="molecule type" value="Genomic_DNA"/>
</dbReference>
<reference evidence="1" key="1">
    <citation type="submission" date="2023-07" db="EMBL/GenBank/DDBJ databases">
        <authorList>
            <consortium name="CYATHOMIX"/>
        </authorList>
    </citation>
    <scope>NUCLEOTIDE SEQUENCE</scope>
    <source>
        <strain evidence="1">N/A</strain>
    </source>
</reference>
<evidence type="ECO:0008006" key="3">
    <source>
        <dbReference type="Google" id="ProtNLM"/>
    </source>
</evidence>
<protein>
    <recommendedName>
        <fullName evidence="3">C2H2-type domain-containing protein</fullName>
    </recommendedName>
</protein>
<gene>
    <name evidence="1" type="ORF">CYNAS_LOCUS10977</name>
</gene>
<comment type="caution">
    <text evidence="1">The sequence shown here is derived from an EMBL/GenBank/DDBJ whole genome shotgun (WGS) entry which is preliminary data.</text>
</comment>
<dbReference type="AlphaFoldDB" id="A0AA36GVQ6"/>
<organism evidence="1 2">
    <name type="scientific">Cylicocyclus nassatus</name>
    <name type="common">Nematode worm</name>
    <dbReference type="NCBI Taxonomy" id="53992"/>
    <lineage>
        <taxon>Eukaryota</taxon>
        <taxon>Metazoa</taxon>
        <taxon>Ecdysozoa</taxon>
        <taxon>Nematoda</taxon>
        <taxon>Chromadorea</taxon>
        <taxon>Rhabditida</taxon>
        <taxon>Rhabditina</taxon>
        <taxon>Rhabditomorpha</taxon>
        <taxon>Strongyloidea</taxon>
        <taxon>Strongylidae</taxon>
        <taxon>Cylicocyclus</taxon>
    </lineage>
</organism>
<name>A0AA36GVQ6_CYLNA</name>
<keyword evidence="2" id="KW-1185">Reference proteome</keyword>
<dbReference type="Proteomes" id="UP001176961">
    <property type="component" value="Unassembled WGS sequence"/>
</dbReference>
<evidence type="ECO:0000313" key="2">
    <source>
        <dbReference type="Proteomes" id="UP001176961"/>
    </source>
</evidence>
<proteinExistence type="predicted"/>
<accession>A0AA36GVQ6</accession>